<gene>
    <name evidence="2" type="ORF">FZC36_02295</name>
</gene>
<reference evidence="2 3" key="1">
    <citation type="submission" date="2019-08" db="EMBL/GenBank/DDBJ databases">
        <title>Highly reduced genomes of protist endosymbionts show evolutionary convergence.</title>
        <authorList>
            <person name="George E."/>
            <person name="Husnik F."/>
            <person name="Tashyreva D."/>
            <person name="Prokopchuk G."/>
            <person name="Horak A."/>
            <person name="Kwong W.K."/>
            <person name="Lukes J."/>
            <person name="Keeling P.J."/>
        </authorList>
    </citation>
    <scope>NUCLEOTIDE SEQUENCE [LARGE SCALE GENOMIC DNA]</scope>
    <source>
        <strain evidence="2">1604HC</strain>
    </source>
</reference>
<evidence type="ECO:0000313" key="2">
    <source>
        <dbReference type="EMBL" id="QEK39242.1"/>
    </source>
</evidence>
<dbReference type="OrthoDB" id="9804625at2"/>
<keyword evidence="1" id="KW-0175">Coiled coil</keyword>
<proteinExistence type="predicted"/>
<dbReference type="EMBL" id="CP043314">
    <property type="protein sequence ID" value="QEK39242.1"/>
    <property type="molecule type" value="Genomic_DNA"/>
</dbReference>
<dbReference type="KEGG" id="nabu:FZC36_02295"/>
<evidence type="ECO:0000313" key="3">
    <source>
        <dbReference type="Proteomes" id="UP000324924"/>
    </source>
</evidence>
<feature type="coiled-coil region" evidence="1">
    <location>
        <begin position="305"/>
        <end position="358"/>
    </location>
</feature>
<dbReference type="Proteomes" id="UP000324924">
    <property type="component" value="Chromosome"/>
</dbReference>
<name>A0A5C0UIJ2_9PROT</name>
<protein>
    <submittedName>
        <fullName evidence="2">Uncharacterized protein</fullName>
    </submittedName>
</protein>
<organism evidence="2 3">
    <name type="scientific">Candidatus Nesciobacter abundans</name>
    <dbReference type="NCBI Taxonomy" id="2601668"/>
    <lineage>
        <taxon>Bacteria</taxon>
        <taxon>Pseudomonadati</taxon>
        <taxon>Pseudomonadota</taxon>
        <taxon>Alphaproteobacteria</taxon>
        <taxon>Holosporales</taxon>
        <taxon>Holosporaceae</taxon>
        <taxon>Candidatus Nesciobacter</taxon>
    </lineage>
</organism>
<dbReference type="RefSeq" id="WP_148972365.1">
    <property type="nucleotide sequence ID" value="NZ_CP043314.1"/>
</dbReference>
<sequence>MKSINFLLLCLCANLTNPINCSGIGSEMPGLQQSTRDPSSETSASSISGRAAGIELESSEFKAKKLLEANESKVIFDGKIFRLEIDTADGRFASVTGGAPSYDLELLTVGGLNELQSSALGKFFTNFFKALTEIVTDHGKSLDKNTKTFEINPETFQAVSQKALESGSFTEAEKELIERTLKDSSESGESKFKTKANVLYQEPTKGSLNTEANLQMSLSFPMEQFLGILNKDLSQNIEQRIREQVVKTEDLENISDRLKLMNLNPLVVNPFAVANSELKTLDDTGAAAFVNRANAFKTLFTKKDELSLDEKIKKLNEDIKSLEKEQESFMKKNNFDKYDEKGAEITEARKALESLSTETDPREDLLKQSALLSEQDIDSSAPIKDKIKSIINKTGFSIESSKKIQEFIAQPLTVSEDIFKQSNNPADNLFALFSLYVSDLFLALPRESKEIGPKSMIAVMSRMPFSDMYRSLNETDKDKFQDLYTKHFAKFGGLLINPYNLGKDASEANLISSNKLITLDTWFDSIITKPIVWAADGPYVNNNVIDILHPPADLYPGYGMGAIRPEEGNGLQGKALVEIRTVHDRVSKIWEAYSHQVKDLDISEKMISLVLKGFFGTTAEGDQ</sequence>
<accession>A0A5C0UIJ2</accession>
<evidence type="ECO:0000256" key="1">
    <source>
        <dbReference type="SAM" id="Coils"/>
    </source>
</evidence>
<keyword evidence="3" id="KW-1185">Reference proteome</keyword>
<dbReference type="AlphaFoldDB" id="A0A5C0UIJ2"/>